<name>A0A0W0UFZ2_9GAMM</name>
<dbReference type="PROSITE" id="PS51192">
    <property type="entry name" value="HELICASE_ATP_BIND_1"/>
    <property type="match status" value="1"/>
</dbReference>
<dbReference type="GO" id="GO:0005524">
    <property type="term" value="F:ATP binding"/>
    <property type="evidence" value="ECO:0007669"/>
    <property type="project" value="InterPro"/>
</dbReference>
<keyword evidence="3" id="KW-0863">Zinc-finger</keyword>
<dbReference type="InterPro" id="IPR007527">
    <property type="entry name" value="Znf_SWIM"/>
</dbReference>
<keyword evidence="2" id="KW-0067">ATP-binding</keyword>
<dbReference type="FunFam" id="3.40.50.300:FF:000533">
    <property type="entry name" value="Helicase, Snf2 family"/>
    <property type="match status" value="1"/>
</dbReference>
<dbReference type="InterPro" id="IPR049730">
    <property type="entry name" value="SNF2/RAD54-like_C"/>
</dbReference>
<reference evidence="7 8" key="1">
    <citation type="submission" date="2015-11" db="EMBL/GenBank/DDBJ databases">
        <title>Genomic analysis of 38 Legionella species identifies large and diverse effector repertoires.</title>
        <authorList>
            <person name="Burstein D."/>
            <person name="Amaro F."/>
            <person name="Zusman T."/>
            <person name="Lifshitz Z."/>
            <person name="Cohen O."/>
            <person name="Gilbert J.A."/>
            <person name="Pupko T."/>
            <person name="Shuman H.A."/>
            <person name="Segal G."/>
        </authorList>
    </citation>
    <scope>NUCLEOTIDE SEQUENCE [LARGE SCALE GENOMIC DNA]</scope>
    <source>
        <strain evidence="7 8">JA-26-G1-E2</strain>
    </source>
</reference>
<dbReference type="SMART" id="SM00490">
    <property type="entry name" value="HELICc"/>
    <property type="match status" value="1"/>
</dbReference>
<dbReference type="STRING" id="455.Ljam_1038"/>
<dbReference type="Pfam" id="PF00271">
    <property type="entry name" value="Helicase_C"/>
    <property type="match status" value="1"/>
</dbReference>
<evidence type="ECO:0000259" key="4">
    <source>
        <dbReference type="PROSITE" id="PS50966"/>
    </source>
</evidence>
<evidence type="ECO:0000259" key="6">
    <source>
        <dbReference type="PROSITE" id="PS51194"/>
    </source>
</evidence>
<dbReference type="SUPFAM" id="SSF52540">
    <property type="entry name" value="P-loop containing nucleoside triphosphate hydrolases"/>
    <property type="match status" value="2"/>
</dbReference>
<dbReference type="PROSITE" id="PS51194">
    <property type="entry name" value="HELICASE_CTER"/>
    <property type="match status" value="1"/>
</dbReference>
<sequence>MLKDALSRMASVFSPVVLLNGQEYQQKGYVLNIRLSDGLLKARVKGRSGQIYDVHIDLKSWPTKPALCSCQSRINCEHAAASLFFLQVRENYSIPAPRNQNNEESLNTWLTSLREKEEKKIEKDSSHELVYLIEPQLTEYEDRILVKLAIAKRRKRGGLGKKNFFNTLTDSRRQYFTEEDENIVAVLMEKNNNRGWFDRFSIRNSELLEDILKTGRAYLSLKTEPKLELGDVLNTTLVWHLTTDGKQYPVLETELDAEPISPLFLDKPWYFDEELHTLGLLTVPYTLGHVKKILRMPPVNLDNLPDTVRHMASACPDLPPPRIFEKQETRQIEPSVVISFDAVELENNSLMQLDAPHLLFVADIFFNYGGIKVKAEDTYHKLIKEEGKTLVEIPRHGAREKELLAEIAQILALRAPTLTEKLWCEYEISHEKVLANFHQEEDLSKLYKNVLPLFEKKQWTVEFNHPVYQEIIDADDVEWFSEAQERGNDFFSYQLGILVDGKQVSIVPLVADLIARLDKSKIDELPDKTLVKMPLPEGKTLQVEIGRVKPLIRFLLQYGTRHLSDESRLRISRYQLILMRETEQAMLATSARWLGAETIRLQLNQLTNLTSLPKVKVPSGLKTTLRDYQQEGLNWLQFLRLSQFGGVLADDMGLGKTIQTLAHLQVEKEAGRLTKASLIVAPTSLVWNWFAEAKRFTPGLKLLVFHGALRHQDDFDDYDVVISTYGLIQRDKSRFIDYAFYYLILDESQSIKNARTKTTQIIQQIQAKHRLCLSGTPLENHLGELWSLFHFLMPGLLGDAKQFSRFFKKPIETQGDTERRILLAKRVQPFILRRTKNQVARELPDKTEMTLTIELTGAQRDLYEAIRMSMEKKVREAISKQGMEKSHIVLLDALLKLRQVCCDPKLLSIPEAEMAYTTSAKLEALMELLDSLVDEGRRVLVFSQFTSMLRLIEEQLKQRNYPYLKLTGQTQNRQALVTRFQEGHTPIFLISLKAGGTGLNLTRADTVIHYDPWWNPAVEDQATDRSHRIGQDNPVFVYKLITSGTVEEAILAMQNRKRQLFDGILSDNIRGITGLTKQDIEQFFMPLPVE</sequence>
<keyword evidence="3" id="KW-0862">Zinc</keyword>
<evidence type="ECO:0000256" key="3">
    <source>
        <dbReference type="PROSITE-ProRule" id="PRU00325"/>
    </source>
</evidence>
<dbReference type="AlphaFoldDB" id="A0A0W0UFZ2"/>
<accession>A0A0W0UFZ2</accession>
<dbReference type="Proteomes" id="UP000054715">
    <property type="component" value="Unassembled WGS sequence"/>
</dbReference>
<evidence type="ECO:0000256" key="1">
    <source>
        <dbReference type="ARBA" id="ARBA00022801"/>
    </source>
</evidence>
<keyword evidence="1" id="KW-0378">Hydrolase</keyword>
<dbReference type="CDD" id="cd18012">
    <property type="entry name" value="DEXQc_arch_SWI2_SNF2"/>
    <property type="match status" value="1"/>
</dbReference>
<dbReference type="InterPro" id="IPR000330">
    <property type="entry name" value="SNF2_N"/>
</dbReference>
<dbReference type="PROSITE" id="PS50966">
    <property type="entry name" value="ZF_SWIM"/>
    <property type="match status" value="1"/>
</dbReference>
<evidence type="ECO:0000259" key="5">
    <source>
        <dbReference type="PROSITE" id="PS51192"/>
    </source>
</evidence>
<evidence type="ECO:0000256" key="2">
    <source>
        <dbReference type="ARBA" id="ARBA00022806"/>
    </source>
</evidence>
<dbReference type="GO" id="GO:0004386">
    <property type="term" value="F:helicase activity"/>
    <property type="evidence" value="ECO:0007669"/>
    <property type="project" value="UniProtKB-KW"/>
</dbReference>
<dbReference type="InterPro" id="IPR038718">
    <property type="entry name" value="SNF2-like_sf"/>
</dbReference>
<dbReference type="InterPro" id="IPR001650">
    <property type="entry name" value="Helicase_C-like"/>
</dbReference>
<dbReference type="InterPro" id="IPR027417">
    <property type="entry name" value="P-loop_NTPase"/>
</dbReference>
<gene>
    <name evidence="7" type="ORF">Ljam_1038</name>
</gene>
<protein>
    <submittedName>
        <fullName evidence="7">SNF2/RAD54 family transporter domain-containing protein</fullName>
    </submittedName>
</protein>
<dbReference type="GO" id="GO:0016787">
    <property type="term" value="F:hydrolase activity"/>
    <property type="evidence" value="ECO:0007669"/>
    <property type="project" value="UniProtKB-KW"/>
</dbReference>
<feature type="domain" description="SWIM-type" evidence="4">
    <location>
        <begin position="52"/>
        <end position="87"/>
    </location>
</feature>
<dbReference type="SMART" id="SM00487">
    <property type="entry name" value="DEXDc"/>
    <property type="match status" value="1"/>
</dbReference>
<keyword evidence="3" id="KW-0479">Metal-binding</keyword>
<dbReference type="InterPro" id="IPR014001">
    <property type="entry name" value="Helicase_ATP-bd"/>
</dbReference>
<proteinExistence type="predicted"/>
<dbReference type="Gene3D" id="3.40.50.10810">
    <property type="entry name" value="Tandem AAA-ATPase domain"/>
    <property type="match status" value="1"/>
</dbReference>
<keyword evidence="2" id="KW-0547">Nucleotide-binding</keyword>
<dbReference type="RefSeq" id="WP_058449071.1">
    <property type="nucleotide sequence ID" value="NZ_CAAAJF010000009.1"/>
</dbReference>
<dbReference type="Gene3D" id="3.40.50.300">
    <property type="entry name" value="P-loop containing nucleotide triphosphate hydrolases"/>
    <property type="match status" value="1"/>
</dbReference>
<dbReference type="PANTHER" id="PTHR10799">
    <property type="entry name" value="SNF2/RAD54 HELICASE FAMILY"/>
    <property type="match status" value="1"/>
</dbReference>
<dbReference type="OrthoDB" id="9760715at2"/>
<dbReference type="GO" id="GO:0008270">
    <property type="term" value="F:zinc ion binding"/>
    <property type="evidence" value="ECO:0007669"/>
    <property type="project" value="UniProtKB-KW"/>
</dbReference>
<dbReference type="Pfam" id="PF00176">
    <property type="entry name" value="SNF2-rel_dom"/>
    <property type="match status" value="1"/>
</dbReference>
<keyword evidence="2" id="KW-0347">Helicase</keyword>
<feature type="domain" description="Helicase C-terminal" evidence="6">
    <location>
        <begin position="924"/>
        <end position="1081"/>
    </location>
</feature>
<evidence type="ECO:0000313" key="8">
    <source>
        <dbReference type="Proteomes" id="UP000054715"/>
    </source>
</evidence>
<feature type="domain" description="Helicase ATP-binding" evidence="5">
    <location>
        <begin position="637"/>
        <end position="795"/>
    </location>
</feature>
<organism evidence="7 8">
    <name type="scientific">Legionella jamestowniensis</name>
    <dbReference type="NCBI Taxonomy" id="455"/>
    <lineage>
        <taxon>Bacteria</taxon>
        <taxon>Pseudomonadati</taxon>
        <taxon>Pseudomonadota</taxon>
        <taxon>Gammaproteobacteria</taxon>
        <taxon>Legionellales</taxon>
        <taxon>Legionellaceae</taxon>
        <taxon>Legionella</taxon>
    </lineage>
</organism>
<dbReference type="PATRIC" id="fig|455.5.peg.1101"/>
<dbReference type="EMBL" id="LNYG01000013">
    <property type="protein sequence ID" value="KTD06843.1"/>
    <property type="molecule type" value="Genomic_DNA"/>
</dbReference>
<comment type="caution">
    <text evidence="7">The sequence shown here is derived from an EMBL/GenBank/DDBJ whole genome shotgun (WGS) entry which is preliminary data.</text>
</comment>
<evidence type="ECO:0000313" key="7">
    <source>
        <dbReference type="EMBL" id="KTD06843.1"/>
    </source>
</evidence>
<dbReference type="CDD" id="cd18793">
    <property type="entry name" value="SF2_C_SNF"/>
    <property type="match status" value="1"/>
</dbReference>